<name>A0ABR3T1A0_9PEZI</name>
<keyword evidence="4" id="KW-1185">Reference proteome</keyword>
<accession>A0ABR3T1A0</accession>
<keyword evidence="2" id="KW-0812">Transmembrane</keyword>
<reference evidence="3 4" key="1">
    <citation type="submission" date="2024-02" db="EMBL/GenBank/DDBJ databases">
        <title>De novo assembly and annotation of 12 fungi associated with fruit tree decline syndrome in Ontario, Canada.</title>
        <authorList>
            <person name="Sulman M."/>
            <person name="Ellouze W."/>
            <person name="Ilyukhin E."/>
        </authorList>
    </citation>
    <scope>NUCLEOTIDE SEQUENCE [LARGE SCALE GENOMIC DNA]</scope>
    <source>
        <strain evidence="3 4">M1-105</strain>
    </source>
</reference>
<sequence>MSGIPLRELQGRQEDKNLLRTPLASGDSDNPGMATTDTHDSGPNDQFAPHTEFAEQLRTTLLTLKLKAVWDLYCRWYNIRAEEEEKYAMRRHRGHAPLGSLIHFISVGACLALVSLNLHELHELLMISSLTAIVLSLIRKRLLFGQGLPFGALFAGQQFRDLSFFWSEEFLATVRTGAMGRMDQFSSFLALLIIATLLGVSVGPSSAQLMRPQLDDWPAGGTILWLNGLQEDIFPRTLESSTELAHCEVDTGDQACPYGGWEIIDKGYTSYLSKIRRSSTLPEWLLIDGPKSQRFMELRIRASDSFAHPLYTDAYTRATVPISAIADNVSEIGRFWAIAAANVDRNKRLWSRKDAKYSIDAIQPAIATNCISQDTEDRAYTSKE</sequence>
<feature type="region of interest" description="Disordered" evidence="1">
    <location>
        <begin position="1"/>
        <end position="48"/>
    </location>
</feature>
<feature type="transmembrane region" description="Helical" evidence="2">
    <location>
        <begin position="96"/>
        <end position="115"/>
    </location>
</feature>
<feature type="compositionally biased region" description="Basic and acidic residues" evidence="1">
    <location>
        <begin position="9"/>
        <end position="18"/>
    </location>
</feature>
<keyword evidence="2" id="KW-0472">Membrane</keyword>
<feature type="transmembrane region" description="Helical" evidence="2">
    <location>
        <begin position="121"/>
        <end position="138"/>
    </location>
</feature>
<feature type="transmembrane region" description="Helical" evidence="2">
    <location>
        <begin position="185"/>
        <end position="203"/>
    </location>
</feature>
<dbReference type="Proteomes" id="UP001521116">
    <property type="component" value="Unassembled WGS sequence"/>
</dbReference>
<evidence type="ECO:0000256" key="1">
    <source>
        <dbReference type="SAM" id="MobiDB-lite"/>
    </source>
</evidence>
<protein>
    <submittedName>
        <fullName evidence="3">Uncharacterized protein</fullName>
    </submittedName>
</protein>
<evidence type="ECO:0000256" key="2">
    <source>
        <dbReference type="SAM" id="Phobius"/>
    </source>
</evidence>
<proteinExistence type="predicted"/>
<dbReference type="EMBL" id="JAJVDC020000022">
    <property type="protein sequence ID" value="KAL1633336.1"/>
    <property type="molecule type" value="Genomic_DNA"/>
</dbReference>
<evidence type="ECO:0000313" key="4">
    <source>
        <dbReference type="Proteomes" id="UP001521116"/>
    </source>
</evidence>
<evidence type="ECO:0000313" key="3">
    <source>
        <dbReference type="EMBL" id="KAL1633336.1"/>
    </source>
</evidence>
<keyword evidence="2" id="KW-1133">Transmembrane helix</keyword>
<comment type="caution">
    <text evidence="3">The sequence shown here is derived from an EMBL/GenBank/DDBJ whole genome shotgun (WGS) entry which is preliminary data.</text>
</comment>
<gene>
    <name evidence="3" type="ORF">SLS56_002972</name>
</gene>
<organism evidence="3 4">
    <name type="scientific">Neofusicoccum ribis</name>
    <dbReference type="NCBI Taxonomy" id="45134"/>
    <lineage>
        <taxon>Eukaryota</taxon>
        <taxon>Fungi</taxon>
        <taxon>Dikarya</taxon>
        <taxon>Ascomycota</taxon>
        <taxon>Pezizomycotina</taxon>
        <taxon>Dothideomycetes</taxon>
        <taxon>Dothideomycetes incertae sedis</taxon>
        <taxon>Botryosphaeriales</taxon>
        <taxon>Botryosphaeriaceae</taxon>
        <taxon>Neofusicoccum</taxon>
    </lineage>
</organism>